<evidence type="ECO:0000256" key="3">
    <source>
        <dbReference type="ARBA" id="ARBA00009431"/>
    </source>
</evidence>
<keyword evidence="8" id="KW-0732">Signal</keyword>
<dbReference type="InterPro" id="IPR018202">
    <property type="entry name" value="Ser_caboxypep_ser_AS"/>
</dbReference>
<evidence type="ECO:0000256" key="5">
    <source>
        <dbReference type="ARBA" id="ARBA00022670"/>
    </source>
</evidence>
<dbReference type="SUPFAM" id="SSF53474">
    <property type="entry name" value="alpha/beta-Hydrolases"/>
    <property type="match status" value="1"/>
</dbReference>
<name>A0A0F7SH36_PHARH</name>
<evidence type="ECO:0000256" key="11">
    <source>
        <dbReference type="ARBA" id="ARBA00023034"/>
    </source>
</evidence>
<keyword evidence="6 17" id="KW-0812">Transmembrane</keyword>
<evidence type="ECO:0000256" key="4">
    <source>
        <dbReference type="ARBA" id="ARBA00022645"/>
    </source>
</evidence>
<dbReference type="Pfam" id="PF00450">
    <property type="entry name" value="Peptidase_S10"/>
    <property type="match status" value="1"/>
</dbReference>
<protein>
    <recommendedName>
        <fullName evidence="15">Carboxypeptidase</fullName>
        <ecNumber evidence="15">3.4.16.-</ecNumber>
    </recommendedName>
</protein>
<dbReference type="PANTHER" id="PTHR11802:SF190">
    <property type="entry name" value="PHEROMONE-PROCESSING CARBOXYPEPTIDASE KEX1"/>
    <property type="match status" value="1"/>
</dbReference>
<dbReference type="InterPro" id="IPR029058">
    <property type="entry name" value="AB_hydrolase_fold"/>
</dbReference>
<dbReference type="GO" id="GO:0004185">
    <property type="term" value="F:serine-type carboxypeptidase activity"/>
    <property type="evidence" value="ECO:0007669"/>
    <property type="project" value="UniProtKB-UniRule"/>
</dbReference>
<comment type="similarity">
    <text evidence="3 15">Belongs to the peptidase S10 family.</text>
</comment>
<dbReference type="GO" id="GO:0005802">
    <property type="term" value="C:trans-Golgi network"/>
    <property type="evidence" value="ECO:0007669"/>
    <property type="project" value="TreeGrafter"/>
</dbReference>
<evidence type="ECO:0000256" key="8">
    <source>
        <dbReference type="ARBA" id="ARBA00022729"/>
    </source>
</evidence>
<sequence>MASSLPSSKKAPLLPASSFYVPSLPTISHRLNQHPTHPLNVWAGALPSDPGELAGGGEDDTGRDAQIYFMMVGPRRRAGKDRLIFWFNGGPGCSSFDGSMMEVGPFRMDPSIPGSIKLLDYGGWEEFSGIVFIDQPPGTGFSYTPTNGYLHELHEASAHFNHFVGNFLQVFPEWQGVDTYLAGESYAGQYIPYFADALLSSTSLPNFPLKGIAIGNGWIDPREQYQGYVDFAFSHKLAVKGSTHGNQLEQTMKSCQKEIDKFQDILTLPINIAGCAEVMEAVQQPFTQEVNGNKVCMNVYDVRLLDDFPACGMNWPPELADVYTYLRRSDVIKALHAESHGSAAWVECSGPVAAALENYKSPASIGLMPSLLSKIQVMLFAGAEDLICNHEGIERTIRRMEWQGRKGMGNATTNDWLLNDKKVGTWTTSRNLTYVKISDSSHMVPYDLPTVAHDMMLRFMNVDFTQLVDGTPGWVSQVGDDVKVTAGVGKMLEDSDKTLPGGSSSMGSPTWESVYNVGSAFIVFLFILLSTGLFFFFRARRRRRQQQGSGYHRSTPSYHNHSRSDSLPLTRRDVESAEEREPLERSSHAHGGRPYTPPFSSGGRYSPRMGPIRGKSEVVFDVGESEDEVDERFNRKGRR</sequence>
<dbReference type="PROSITE" id="PS00560">
    <property type="entry name" value="CARBOXYPEPT_SER_HIS"/>
    <property type="match status" value="1"/>
</dbReference>
<accession>A0A0F7SH36</accession>
<dbReference type="InterPro" id="IPR033124">
    <property type="entry name" value="Ser_caboxypep_his_AS"/>
</dbReference>
<keyword evidence="11" id="KW-0333">Golgi apparatus</keyword>
<dbReference type="FunFam" id="3.40.50.1820:FF:000121">
    <property type="entry name" value="Carboxypeptidase D"/>
    <property type="match status" value="1"/>
</dbReference>
<keyword evidence="10 17" id="KW-1133">Transmembrane helix</keyword>
<dbReference type="PANTHER" id="PTHR11802">
    <property type="entry name" value="SERINE PROTEASE FAMILY S10 SERINE CARBOXYPEPTIDASE"/>
    <property type="match status" value="1"/>
</dbReference>
<keyword evidence="12 17" id="KW-0472">Membrane</keyword>
<dbReference type="EMBL" id="LN483167">
    <property type="protein sequence ID" value="CDZ97043.1"/>
    <property type="molecule type" value="Genomic_DNA"/>
</dbReference>
<feature type="region of interest" description="Disordered" evidence="16">
    <location>
        <begin position="546"/>
        <end position="639"/>
    </location>
</feature>
<evidence type="ECO:0000256" key="1">
    <source>
        <dbReference type="ARBA" id="ARBA00001003"/>
    </source>
</evidence>
<keyword evidence="5 15" id="KW-0645">Protease</keyword>
<comment type="catalytic activity">
    <reaction evidence="1">
        <text>Preferential release of a C-terminal arginine or lysine residue.</text>
        <dbReference type="EC" id="3.4.16.6"/>
    </reaction>
</comment>
<feature type="transmembrane region" description="Helical" evidence="17">
    <location>
        <begin position="514"/>
        <end position="537"/>
    </location>
</feature>
<evidence type="ECO:0000256" key="16">
    <source>
        <dbReference type="SAM" id="MobiDB-lite"/>
    </source>
</evidence>
<evidence type="ECO:0000256" key="7">
    <source>
        <dbReference type="ARBA" id="ARBA00022703"/>
    </source>
</evidence>
<evidence type="ECO:0000313" key="18">
    <source>
        <dbReference type="EMBL" id="CDZ97043.1"/>
    </source>
</evidence>
<comment type="subcellular location">
    <subcellularLocation>
        <location evidence="2">Golgi apparatus</location>
        <location evidence="2">trans-Golgi network membrane</location>
        <topology evidence="2">Single-pass type I membrane protein</topology>
    </subcellularLocation>
</comment>
<evidence type="ECO:0000256" key="10">
    <source>
        <dbReference type="ARBA" id="ARBA00022989"/>
    </source>
</evidence>
<reference evidence="18" key="1">
    <citation type="submission" date="2014-08" db="EMBL/GenBank/DDBJ databases">
        <authorList>
            <person name="Sharma Rahul"/>
            <person name="Thines Marco"/>
        </authorList>
    </citation>
    <scope>NUCLEOTIDE SEQUENCE</scope>
</reference>
<evidence type="ECO:0000256" key="13">
    <source>
        <dbReference type="ARBA" id="ARBA00023180"/>
    </source>
</evidence>
<dbReference type="PROSITE" id="PS00131">
    <property type="entry name" value="CARBOXYPEPT_SER_SER"/>
    <property type="match status" value="1"/>
</dbReference>
<evidence type="ECO:0000256" key="12">
    <source>
        <dbReference type="ARBA" id="ARBA00023136"/>
    </source>
</evidence>
<keyword evidence="4 15" id="KW-0121">Carboxypeptidase</keyword>
<evidence type="ECO:0000256" key="14">
    <source>
        <dbReference type="ARBA" id="ARBA00037042"/>
    </source>
</evidence>
<feature type="compositionally biased region" description="Polar residues" evidence="16">
    <location>
        <begin position="548"/>
        <end position="559"/>
    </location>
</feature>
<organism evidence="18">
    <name type="scientific">Phaffia rhodozyma</name>
    <name type="common">Yeast</name>
    <name type="synonym">Xanthophyllomyces dendrorhous</name>
    <dbReference type="NCBI Taxonomy" id="264483"/>
    <lineage>
        <taxon>Eukaryota</taxon>
        <taxon>Fungi</taxon>
        <taxon>Dikarya</taxon>
        <taxon>Basidiomycota</taxon>
        <taxon>Agaricomycotina</taxon>
        <taxon>Tremellomycetes</taxon>
        <taxon>Cystofilobasidiales</taxon>
        <taxon>Mrakiaceae</taxon>
        <taxon>Phaffia</taxon>
    </lineage>
</organism>
<evidence type="ECO:0000256" key="15">
    <source>
        <dbReference type="RuleBase" id="RU361156"/>
    </source>
</evidence>
<keyword evidence="9 15" id="KW-0378">Hydrolase</keyword>
<dbReference type="InterPro" id="IPR001563">
    <property type="entry name" value="Peptidase_S10"/>
</dbReference>
<evidence type="ECO:0000256" key="9">
    <source>
        <dbReference type="ARBA" id="ARBA00022801"/>
    </source>
</evidence>
<dbReference type="PRINTS" id="PR00724">
    <property type="entry name" value="CRBOXYPTASEC"/>
</dbReference>
<keyword evidence="7" id="KW-0053">Apoptosis</keyword>
<evidence type="ECO:0000256" key="6">
    <source>
        <dbReference type="ARBA" id="ARBA00022692"/>
    </source>
</evidence>
<proteinExistence type="inferred from homology"/>
<keyword evidence="13" id="KW-0325">Glycoprotein</keyword>
<dbReference type="Gene3D" id="3.40.50.1820">
    <property type="entry name" value="alpha/beta hydrolase"/>
    <property type="match status" value="1"/>
</dbReference>
<comment type="function">
    <text evidence="14">Protease with a carboxypeptidase B-like function involved in the C-terminal processing of the lysine and arginine residues from protein precursors. Promotes cell fusion and is involved in the programmed cell death.</text>
</comment>
<feature type="compositionally biased region" description="Basic and acidic residues" evidence="16">
    <location>
        <begin position="570"/>
        <end position="587"/>
    </location>
</feature>
<dbReference type="EC" id="3.4.16.-" evidence="15"/>
<evidence type="ECO:0000256" key="17">
    <source>
        <dbReference type="SAM" id="Phobius"/>
    </source>
</evidence>
<evidence type="ECO:0000256" key="2">
    <source>
        <dbReference type="ARBA" id="ARBA00004393"/>
    </source>
</evidence>
<dbReference type="AlphaFoldDB" id="A0A0F7SH36"/>
<dbReference type="GO" id="GO:0006508">
    <property type="term" value="P:proteolysis"/>
    <property type="evidence" value="ECO:0007669"/>
    <property type="project" value="UniProtKB-KW"/>
</dbReference>
<dbReference type="GO" id="GO:0006915">
    <property type="term" value="P:apoptotic process"/>
    <property type="evidence" value="ECO:0007669"/>
    <property type="project" value="UniProtKB-KW"/>
</dbReference>